<reference evidence="9 10" key="1">
    <citation type="submission" date="2021-03" db="EMBL/GenBank/DDBJ databases">
        <title>Antimicrobial resistance genes in bacteria isolated from Japanese honey, and their potential for conferring macrolide and lincosamide resistance in the American foulbrood pathogen Paenibacillus larvae.</title>
        <authorList>
            <person name="Okamoto M."/>
            <person name="Kumagai M."/>
            <person name="Kanamori H."/>
            <person name="Takamatsu D."/>
        </authorList>
    </citation>
    <scope>NUCLEOTIDE SEQUENCE [LARGE SCALE GENOMIC DNA]</scope>
    <source>
        <strain evidence="9 10">J1TS3</strain>
    </source>
</reference>
<accession>A0ABQ4KAF3</accession>
<comment type="caution">
    <text evidence="9">The sequence shown here is derived from an EMBL/GenBank/DDBJ whole genome shotgun (WGS) entry which is preliminary data.</text>
</comment>
<name>A0ABQ4KAF3_9BACI</name>
<evidence type="ECO:0000256" key="4">
    <source>
        <dbReference type="ARBA" id="ARBA00022692"/>
    </source>
</evidence>
<evidence type="ECO:0000256" key="8">
    <source>
        <dbReference type="SAM" id="Phobius"/>
    </source>
</evidence>
<dbReference type="PANTHER" id="PTHR30561">
    <property type="entry name" value="SMR FAMILY PROTON-DEPENDENT DRUG EFFLUX TRANSPORTER SUGE"/>
    <property type="match status" value="1"/>
</dbReference>
<keyword evidence="10" id="KW-1185">Reference proteome</keyword>
<keyword evidence="2" id="KW-0813">Transport</keyword>
<keyword evidence="6 8" id="KW-0472">Membrane</keyword>
<dbReference type="Pfam" id="PF00893">
    <property type="entry name" value="Multi_Drug_Res"/>
    <property type="match status" value="1"/>
</dbReference>
<comment type="similarity">
    <text evidence="7">Belongs to the drug/metabolite transporter (DMT) superfamily. Small multidrug resistance (SMR) (TC 2.A.7.1) family.</text>
</comment>
<dbReference type="SUPFAM" id="SSF103481">
    <property type="entry name" value="Multidrug resistance efflux transporter EmrE"/>
    <property type="match status" value="1"/>
</dbReference>
<keyword evidence="5 8" id="KW-1133">Transmembrane helix</keyword>
<comment type="subcellular location">
    <subcellularLocation>
        <location evidence="1 7">Cell membrane</location>
        <topology evidence="1 7">Multi-pass membrane protein</topology>
    </subcellularLocation>
</comment>
<organism evidence="9 10">
    <name type="scientific">Siminovitchia fordii</name>
    <dbReference type="NCBI Taxonomy" id="254759"/>
    <lineage>
        <taxon>Bacteria</taxon>
        <taxon>Bacillati</taxon>
        <taxon>Bacillota</taxon>
        <taxon>Bacilli</taxon>
        <taxon>Bacillales</taxon>
        <taxon>Bacillaceae</taxon>
        <taxon>Siminovitchia</taxon>
    </lineage>
</organism>
<proteinExistence type="inferred from homology"/>
<keyword evidence="4 7" id="KW-0812">Transmembrane</keyword>
<evidence type="ECO:0000313" key="10">
    <source>
        <dbReference type="Proteomes" id="UP000680279"/>
    </source>
</evidence>
<evidence type="ECO:0000256" key="5">
    <source>
        <dbReference type="ARBA" id="ARBA00022989"/>
    </source>
</evidence>
<dbReference type="EMBL" id="BOQT01000012">
    <property type="protein sequence ID" value="GIN21981.1"/>
    <property type="molecule type" value="Genomic_DNA"/>
</dbReference>
<evidence type="ECO:0000256" key="6">
    <source>
        <dbReference type="ARBA" id="ARBA00023136"/>
    </source>
</evidence>
<sequence>MDWIHLIIAGFMEIVGVIGIKRVAEKDNLFNNLILIGGFIISFSFLSSAMETIDLSGAYSVWTGIGTVGAAVGVILYKEEMNLFRVSCIFGNIACVLALRHLA</sequence>
<dbReference type="InterPro" id="IPR037185">
    <property type="entry name" value="EmrE-like"/>
</dbReference>
<feature type="transmembrane region" description="Helical" evidence="8">
    <location>
        <begin position="56"/>
        <end position="76"/>
    </location>
</feature>
<evidence type="ECO:0000313" key="9">
    <source>
        <dbReference type="EMBL" id="GIN21981.1"/>
    </source>
</evidence>
<evidence type="ECO:0008006" key="11">
    <source>
        <dbReference type="Google" id="ProtNLM"/>
    </source>
</evidence>
<protein>
    <recommendedName>
        <fullName evidence="11">QacE family quaternary ammonium compound efflux SMR transporter</fullName>
    </recommendedName>
</protein>
<feature type="transmembrane region" description="Helical" evidence="8">
    <location>
        <begin position="29"/>
        <end position="50"/>
    </location>
</feature>
<dbReference type="InterPro" id="IPR045324">
    <property type="entry name" value="Small_multidrug_res"/>
</dbReference>
<dbReference type="Gene3D" id="1.10.3730.20">
    <property type="match status" value="1"/>
</dbReference>
<evidence type="ECO:0000256" key="2">
    <source>
        <dbReference type="ARBA" id="ARBA00022448"/>
    </source>
</evidence>
<dbReference type="PANTHER" id="PTHR30561:SF0">
    <property type="entry name" value="GUANIDINIUM EXPORTER"/>
    <property type="match status" value="1"/>
</dbReference>
<keyword evidence="3" id="KW-1003">Cell membrane</keyword>
<dbReference type="Proteomes" id="UP000680279">
    <property type="component" value="Unassembled WGS sequence"/>
</dbReference>
<evidence type="ECO:0000256" key="1">
    <source>
        <dbReference type="ARBA" id="ARBA00004651"/>
    </source>
</evidence>
<dbReference type="RefSeq" id="WP_018707935.1">
    <property type="nucleotide sequence ID" value="NZ_BOQT01000012.1"/>
</dbReference>
<feature type="transmembrane region" description="Helical" evidence="8">
    <location>
        <begin position="6"/>
        <end position="24"/>
    </location>
</feature>
<gene>
    <name evidence="9" type="ORF">J1TS3_31150</name>
</gene>
<dbReference type="InterPro" id="IPR000390">
    <property type="entry name" value="Small_drug/metabolite_transptr"/>
</dbReference>
<evidence type="ECO:0000256" key="7">
    <source>
        <dbReference type="RuleBase" id="RU003942"/>
    </source>
</evidence>
<evidence type="ECO:0000256" key="3">
    <source>
        <dbReference type="ARBA" id="ARBA00022475"/>
    </source>
</evidence>